<feature type="compositionally biased region" description="Basic and acidic residues" evidence="1">
    <location>
        <begin position="57"/>
        <end position="79"/>
    </location>
</feature>
<keyword evidence="3" id="KW-1185">Reference proteome</keyword>
<name>A0ABQ7QJE0_PLUXY</name>
<comment type="caution">
    <text evidence="2">The sequence shown here is derived from an EMBL/GenBank/DDBJ whole genome shotgun (WGS) entry which is preliminary data.</text>
</comment>
<reference evidence="2 3" key="1">
    <citation type="submission" date="2021-06" db="EMBL/GenBank/DDBJ databases">
        <title>A haploid diamondback moth (Plutella xylostella L.) genome assembly resolves 31 chromosomes and identifies a diamide resistance mutation.</title>
        <authorList>
            <person name="Ward C.M."/>
            <person name="Perry K.D."/>
            <person name="Baker G."/>
            <person name="Powis K."/>
            <person name="Heckel D.G."/>
            <person name="Baxter S.W."/>
        </authorList>
    </citation>
    <scope>NUCLEOTIDE SEQUENCE [LARGE SCALE GENOMIC DNA]</scope>
    <source>
        <strain evidence="2 3">LV</strain>
        <tissue evidence="2">Single pupa</tissue>
    </source>
</reference>
<feature type="region of interest" description="Disordered" evidence="1">
    <location>
        <begin position="53"/>
        <end position="94"/>
    </location>
</feature>
<proteinExistence type="predicted"/>
<gene>
    <name evidence="2" type="ORF">JYU34_009415</name>
</gene>
<sequence>MHIIHTTRLLEGELHSYKNLVRQAQKPAVCIVREFGSEVNTLYPVKTIFKVKKGTRRGAEDGKRANSARGEGRARRNTDSQRPPRPGPVPLPAYLTCRDNFQLQPAGATQE</sequence>
<evidence type="ECO:0000256" key="1">
    <source>
        <dbReference type="SAM" id="MobiDB-lite"/>
    </source>
</evidence>
<evidence type="ECO:0000313" key="3">
    <source>
        <dbReference type="Proteomes" id="UP000823941"/>
    </source>
</evidence>
<protein>
    <submittedName>
        <fullName evidence="2">Uncharacterized protein</fullName>
    </submittedName>
</protein>
<organism evidence="2 3">
    <name type="scientific">Plutella xylostella</name>
    <name type="common">Diamondback moth</name>
    <name type="synonym">Plutella maculipennis</name>
    <dbReference type="NCBI Taxonomy" id="51655"/>
    <lineage>
        <taxon>Eukaryota</taxon>
        <taxon>Metazoa</taxon>
        <taxon>Ecdysozoa</taxon>
        <taxon>Arthropoda</taxon>
        <taxon>Hexapoda</taxon>
        <taxon>Insecta</taxon>
        <taxon>Pterygota</taxon>
        <taxon>Neoptera</taxon>
        <taxon>Endopterygota</taxon>
        <taxon>Lepidoptera</taxon>
        <taxon>Glossata</taxon>
        <taxon>Ditrysia</taxon>
        <taxon>Yponomeutoidea</taxon>
        <taxon>Plutellidae</taxon>
        <taxon>Plutella</taxon>
    </lineage>
</organism>
<evidence type="ECO:0000313" key="2">
    <source>
        <dbReference type="EMBL" id="KAG7305353.1"/>
    </source>
</evidence>
<accession>A0ABQ7QJE0</accession>
<dbReference type="EMBL" id="JAHIBW010000013">
    <property type="protein sequence ID" value="KAG7305353.1"/>
    <property type="molecule type" value="Genomic_DNA"/>
</dbReference>
<dbReference type="Proteomes" id="UP000823941">
    <property type="component" value="Chromosome 13"/>
</dbReference>